<gene>
    <name evidence="3" type="ORF">SAMN05216464_12827</name>
</gene>
<dbReference type="AlphaFoldDB" id="A0A1G7NMT0"/>
<evidence type="ECO:0000259" key="2">
    <source>
        <dbReference type="SMART" id="SM00245"/>
    </source>
</evidence>
<dbReference type="SMART" id="SM00245">
    <property type="entry name" value="TSPc"/>
    <property type="match status" value="1"/>
</dbReference>
<name>A0A1G7NMT0_9SPHI</name>
<dbReference type="CDD" id="cd07563">
    <property type="entry name" value="Peptidase_S41_IRBP"/>
    <property type="match status" value="1"/>
</dbReference>
<reference evidence="3 4" key="1">
    <citation type="submission" date="2016-10" db="EMBL/GenBank/DDBJ databases">
        <authorList>
            <person name="de Groot N.N."/>
        </authorList>
    </citation>
    <scope>NUCLEOTIDE SEQUENCE [LARGE SCALE GENOMIC DNA]</scope>
    <source>
        <strain evidence="3 4">47C3B</strain>
    </source>
</reference>
<dbReference type="Pfam" id="PF14684">
    <property type="entry name" value="Tricorn_C1"/>
    <property type="match status" value="1"/>
</dbReference>
<feature type="domain" description="Tail specific protease" evidence="2">
    <location>
        <begin position="126"/>
        <end position="341"/>
    </location>
</feature>
<proteinExistence type="predicted"/>
<dbReference type="PANTHER" id="PTHR11261:SF3">
    <property type="entry name" value="RETINOL-BINDING PROTEIN 3"/>
    <property type="match status" value="1"/>
</dbReference>
<accession>A0A1G7NMT0</accession>
<dbReference type="Gene3D" id="3.30.750.44">
    <property type="match status" value="1"/>
</dbReference>
<dbReference type="RefSeq" id="WP_091157578.1">
    <property type="nucleotide sequence ID" value="NZ_FNAI01000028.1"/>
</dbReference>
<dbReference type="GO" id="GO:0006508">
    <property type="term" value="P:proteolysis"/>
    <property type="evidence" value="ECO:0007669"/>
    <property type="project" value="UniProtKB-KW"/>
</dbReference>
<sequence>MKKILLVIGLFIGLHAAAQNPASLPKDTTLSLPEKSFETLWLTFEDHYAFFKLRHIDWKATYQEYRPQINAQTPDDSLYAIFTKMLAPFQDNHINLIVPHVKQFKSIKPSQFQKEFSSDSLVAAFWKMVDQALLQKGFSKLKYAGPEFNGRKLFCFTTASRTGYLRFNRCFVAQEADNIPDAKVAAKILDTVFAAFKNVNKIIIDVRDNIGGNDEFAYEVAGRFTSEKILGMTKRTRKGGYEDFDKAEKWYIEPKGKSKQFRSVTLLTNDKTVSAGDVFAMIMKALPGVKIIGTNTRGIYSDMYGFELPNKWLVSLSNQRYYNAQGVCYEGTGTPVDLVINNTKTDLKTNNDPVLQAAFK</sequence>
<dbReference type="Gene3D" id="3.90.226.10">
    <property type="entry name" value="2-enoyl-CoA Hydratase, Chain A, domain 1"/>
    <property type="match status" value="1"/>
</dbReference>
<dbReference type="InterPro" id="IPR029045">
    <property type="entry name" value="ClpP/crotonase-like_dom_sf"/>
</dbReference>
<evidence type="ECO:0000313" key="3">
    <source>
        <dbReference type="EMBL" id="SDF75395.1"/>
    </source>
</evidence>
<dbReference type="EMBL" id="FNAI01000028">
    <property type="protein sequence ID" value="SDF75395.1"/>
    <property type="molecule type" value="Genomic_DNA"/>
</dbReference>
<dbReference type="SUPFAM" id="SSF52096">
    <property type="entry name" value="ClpP/crotonase"/>
    <property type="match status" value="1"/>
</dbReference>
<evidence type="ECO:0000313" key="4">
    <source>
        <dbReference type="Proteomes" id="UP000199072"/>
    </source>
</evidence>
<feature type="signal peptide" evidence="1">
    <location>
        <begin position="1"/>
        <end position="18"/>
    </location>
</feature>
<keyword evidence="3" id="KW-0378">Hydrolase</keyword>
<evidence type="ECO:0000256" key="1">
    <source>
        <dbReference type="SAM" id="SignalP"/>
    </source>
</evidence>
<keyword evidence="4" id="KW-1185">Reference proteome</keyword>
<dbReference type="GO" id="GO:0008236">
    <property type="term" value="F:serine-type peptidase activity"/>
    <property type="evidence" value="ECO:0007669"/>
    <property type="project" value="InterPro"/>
</dbReference>
<dbReference type="Pfam" id="PF03572">
    <property type="entry name" value="Peptidase_S41"/>
    <property type="match status" value="1"/>
</dbReference>
<dbReference type="InterPro" id="IPR005151">
    <property type="entry name" value="Tail-specific_protease"/>
</dbReference>
<feature type="chain" id="PRO_5011614759" evidence="1">
    <location>
        <begin position="19"/>
        <end position="360"/>
    </location>
</feature>
<dbReference type="PANTHER" id="PTHR11261">
    <property type="entry name" value="INTERPHOTORECEPTOR RETINOID-BINDING PROTEIN"/>
    <property type="match status" value="1"/>
</dbReference>
<keyword evidence="1" id="KW-0732">Signal</keyword>
<dbReference type="STRING" id="1391627.SAMN05216464_12827"/>
<organism evidence="3 4">
    <name type="scientific">Mucilaginibacter pineti</name>
    <dbReference type="NCBI Taxonomy" id="1391627"/>
    <lineage>
        <taxon>Bacteria</taxon>
        <taxon>Pseudomonadati</taxon>
        <taxon>Bacteroidota</taxon>
        <taxon>Sphingobacteriia</taxon>
        <taxon>Sphingobacteriales</taxon>
        <taxon>Sphingobacteriaceae</taxon>
        <taxon>Mucilaginibacter</taxon>
    </lineage>
</organism>
<dbReference type="Proteomes" id="UP000199072">
    <property type="component" value="Unassembled WGS sequence"/>
</dbReference>
<dbReference type="OrthoDB" id="6397760at2"/>
<protein>
    <submittedName>
        <fullName evidence="3">Tricorn protease C1 domain-containing protein</fullName>
    </submittedName>
</protein>
<keyword evidence="3" id="KW-0645">Protease</keyword>
<dbReference type="InterPro" id="IPR028204">
    <property type="entry name" value="Tricorn_C1"/>
</dbReference>